<keyword evidence="4" id="KW-1185">Reference proteome</keyword>
<evidence type="ECO:0000259" key="2">
    <source>
        <dbReference type="PROSITE" id="PS50943"/>
    </source>
</evidence>
<dbReference type="CDD" id="cd00093">
    <property type="entry name" value="HTH_XRE"/>
    <property type="match status" value="1"/>
</dbReference>
<proteinExistence type="predicted"/>
<dbReference type="Proteomes" id="UP000617734">
    <property type="component" value="Unassembled WGS sequence"/>
</dbReference>
<dbReference type="SUPFAM" id="SSF47413">
    <property type="entry name" value="lambda repressor-like DNA-binding domains"/>
    <property type="match status" value="1"/>
</dbReference>
<reference evidence="3" key="1">
    <citation type="journal article" date="2014" name="Int. J. Syst. Evol. Microbiol.">
        <title>Complete genome sequence of Corynebacterium casei LMG S-19264T (=DSM 44701T), isolated from a smear-ripened cheese.</title>
        <authorList>
            <consortium name="US DOE Joint Genome Institute (JGI-PGF)"/>
            <person name="Walter F."/>
            <person name="Albersmeier A."/>
            <person name="Kalinowski J."/>
            <person name="Ruckert C."/>
        </authorList>
    </citation>
    <scope>NUCLEOTIDE SEQUENCE</scope>
    <source>
        <strain evidence="3">JCM 4646</strain>
    </source>
</reference>
<dbReference type="Pfam" id="PF17765">
    <property type="entry name" value="MLTR_LBD"/>
    <property type="match status" value="1"/>
</dbReference>
<sequence length="289" mass="32642">MNGGKYVTAARQGLSGTPGSPAQKEQFQALLVRCRLAVEAGPPEVAITTRGRRSTGLSQERTASMLGLSVRSYGDFERGLTHREPEFLDRVASVLHMSAHERHVMFLLSNGQEPPQPFTNQLDSIPAYQLALDSSVLPGYLSNRCWDIELTNQAFRDVWAGRELPTNVLRYILINKEAREHVLLDWETGWALPFLRQQRAALNTSPWEAGLVQLQHELHDAARTDKPLRKLMKHSMDDEYVHPNGDTRLIHHPKWGPTRITLLMTRPLDAASGHRFVWLVPPKPVSQMP</sequence>
<dbReference type="EMBL" id="BNBO01000040">
    <property type="protein sequence ID" value="GHH79049.1"/>
    <property type="molecule type" value="Genomic_DNA"/>
</dbReference>
<name>A0A919G792_9ACTN</name>
<dbReference type="PANTHER" id="PTHR35010">
    <property type="entry name" value="BLL4672 PROTEIN-RELATED"/>
    <property type="match status" value="1"/>
</dbReference>
<evidence type="ECO:0000313" key="4">
    <source>
        <dbReference type="Proteomes" id="UP000617734"/>
    </source>
</evidence>
<dbReference type="PANTHER" id="PTHR35010:SF2">
    <property type="entry name" value="BLL4672 PROTEIN"/>
    <property type="match status" value="1"/>
</dbReference>
<dbReference type="PROSITE" id="PS50943">
    <property type="entry name" value="HTH_CROC1"/>
    <property type="match status" value="1"/>
</dbReference>
<dbReference type="InterPro" id="IPR001387">
    <property type="entry name" value="Cro/C1-type_HTH"/>
</dbReference>
<accession>A0A919G792</accession>
<feature type="domain" description="HTH cro/C1-type" evidence="2">
    <location>
        <begin position="52"/>
        <end position="102"/>
    </location>
</feature>
<dbReference type="Gene3D" id="1.10.260.40">
    <property type="entry name" value="lambda repressor-like DNA-binding domains"/>
    <property type="match status" value="1"/>
</dbReference>
<dbReference type="InterPro" id="IPR010982">
    <property type="entry name" value="Lambda_DNA-bd_dom_sf"/>
</dbReference>
<gene>
    <name evidence="3" type="ORF">GCM10018781_56180</name>
</gene>
<evidence type="ECO:0000256" key="1">
    <source>
        <dbReference type="SAM" id="MobiDB-lite"/>
    </source>
</evidence>
<dbReference type="AlphaFoldDB" id="A0A919G792"/>
<reference evidence="3" key="2">
    <citation type="submission" date="2020-09" db="EMBL/GenBank/DDBJ databases">
        <authorList>
            <person name="Sun Q."/>
            <person name="Ohkuma M."/>
        </authorList>
    </citation>
    <scope>NUCLEOTIDE SEQUENCE</scope>
    <source>
        <strain evidence="3">JCM 4646</strain>
    </source>
</reference>
<protein>
    <recommendedName>
        <fullName evidence="2">HTH cro/C1-type domain-containing protein</fullName>
    </recommendedName>
</protein>
<organism evidence="3 4">
    <name type="scientific">Kitasatospora indigofera</name>
    <dbReference type="NCBI Taxonomy" id="67307"/>
    <lineage>
        <taxon>Bacteria</taxon>
        <taxon>Bacillati</taxon>
        <taxon>Actinomycetota</taxon>
        <taxon>Actinomycetes</taxon>
        <taxon>Kitasatosporales</taxon>
        <taxon>Streptomycetaceae</taxon>
        <taxon>Kitasatospora</taxon>
    </lineage>
</organism>
<dbReference type="Gene3D" id="3.30.450.180">
    <property type="match status" value="1"/>
</dbReference>
<feature type="region of interest" description="Disordered" evidence="1">
    <location>
        <begin position="1"/>
        <end position="22"/>
    </location>
</feature>
<dbReference type="InterPro" id="IPR041413">
    <property type="entry name" value="MLTR_LBD"/>
</dbReference>
<evidence type="ECO:0000313" key="3">
    <source>
        <dbReference type="EMBL" id="GHH79049.1"/>
    </source>
</evidence>
<dbReference type="GO" id="GO:0003677">
    <property type="term" value="F:DNA binding"/>
    <property type="evidence" value="ECO:0007669"/>
    <property type="project" value="InterPro"/>
</dbReference>
<comment type="caution">
    <text evidence="3">The sequence shown here is derived from an EMBL/GenBank/DDBJ whole genome shotgun (WGS) entry which is preliminary data.</text>
</comment>